<name>A0AAD4K5W5_9MUSC</name>
<evidence type="ECO:0000313" key="2">
    <source>
        <dbReference type="Proteomes" id="UP001200034"/>
    </source>
</evidence>
<dbReference type="EMBL" id="JAJJHW010001127">
    <property type="protein sequence ID" value="KAH8378202.1"/>
    <property type="molecule type" value="Genomic_DNA"/>
</dbReference>
<gene>
    <name evidence="1" type="ORF">KR093_010016</name>
</gene>
<dbReference type="Proteomes" id="UP001200034">
    <property type="component" value="Unassembled WGS sequence"/>
</dbReference>
<proteinExistence type="predicted"/>
<sequence length="164" mass="18630">MLNNSKYIYLANSLTCYSCDSMDACRNPSEQICNDKTANDTSTWLAQMHGDIPFIAHSDKFKCMNMTYALNSGASEIIEFNVLEFTEVFCFTANVRTHEFLGCFHPQIDVCKLKMNISHSNIWYRQCDICEWDLCNKNPAGSFSKSTYTIIVSIVGLLLATKMI</sequence>
<evidence type="ECO:0000313" key="1">
    <source>
        <dbReference type="EMBL" id="KAH8378202.1"/>
    </source>
</evidence>
<keyword evidence="2" id="KW-1185">Reference proteome</keyword>
<protein>
    <submittedName>
        <fullName evidence="1">Uncharacterized protein</fullName>
    </submittedName>
</protein>
<comment type="caution">
    <text evidence="1">The sequence shown here is derived from an EMBL/GenBank/DDBJ whole genome shotgun (WGS) entry which is preliminary data.</text>
</comment>
<reference evidence="1" key="1">
    <citation type="journal article" date="2021" name="Mol. Ecol. Resour.">
        <title>Phylogenomic analyses of the genus Drosophila reveals genomic signals of climate adaptation.</title>
        <authorList>
            <person name="Li F."/>
            <person name="Rane R.V."/>
            <person name="Luria V."/>
            <person name="Xiong Z."/>
            <person name="Chen J."/>
            <person name="Li Z."/>
            <person name="Catullo R.A."/>
            <person name="Griffin P.C."/>
            <person name="Schiffer M."/>
            <person name="Pearce S."/>
            <person name="Lee S.F."/>
            <person name="McElroy K."/>
            <person name="Stocker A."/>
            <person name="Shirriffs J."/>
            <person name="Cockerell F."/>
            <person name="Coppin C."/>
            <person name="Sgro C.M."/>
            <person name="Karger A."/>
            <person name="Cain J.W."/>
            <person name="Weber J.A."/>
            <person name="Santpere G."/>
            <person name="Kirschner M.W."/>
            <person name="Hoffmann A.A."/>
            <person name="Oakeshott J.G."/>
            <person name="Zhang G."/>
        </authorList>
    </citation>
    <scope>NUCLEOTIDE SEQUENCE</scope>
    <source>
        <strain evidence="1">BGI-SZ-2011g</strain>
    </source>
</reference>
<accession>A0AAD4K5W5</accession>
<dbReference type="AlphaFoldDB" id="A0AAD4K5W5"/>
<organism evidence="1 2">
    <name type="scientific">Drosophila rubida</name>
    <dbReference type="NCBI Taxonomy" id="30044"/>
    <lineage>
        <taxon>Eukaryota</taxon>
        <taxon>Metazoa</taxon>
        <taxon>Ecdysozoa</taxon>
        <taxon>Arthropoda</taxon>
        <taxon>Hexapoda</taxon>
        <taxon>Insecta</taxon>
        <taxon>Pterygota</taxon>
        <taxon>Neoptera</taxon>
        <taxon>Endopterygota</taxon>
        <taxon>Diptera</taxon>
        <taxon>Brachycera</taxon>
        <taxon>Muscomorpha</taxon>
        <taxon>Ephydroidea</taxon>
        <taxon>Drosophilidae</taxon>
        <taxon>Drosophila</taxon>
    </lineage>
</organism>